<evidence type="ECO:0000313" key="3">
    <source>
        <dbReference type="Proteomes" id="UP001549145"/>
    </source>
</evidence>
<dbReference type="Proteomes" id="UP001549145">
    <property type="component" value="Unassembled WGS sequence"/>
</dbReference>
<dbReference type="Gene3D" id="3.90.1300.10">
    <property type="entry name" value="Amidase signature (AS) domain"/>
    <property type="match status" value="1"/>
</dbReference>
<dbReference type="SUPFAM" id="SSF75304">
    <property type="entry name" value="Amidase signature (AS) enzymes"/>
    <property type="match status" value="1"/>
</dbReference>
<feature type="region of interest" description="Disordered" evidence="1">
    <location>
        <begin position="117"/>
        <end position="161"/>
    </location>
</feature>
<evidence type="ECO:0000313" key="2">
    <source>
        <dbReference type="EMBL" id="MET3693797.1"/>
    </source>
</evidence>
<feature type="compositionally biased region" description="Polar residues" evidence="1">
    <location>
        <begin position="139"/>
        <end position="150"/>
    </location>
</feature>
<proteinExistence type="predicted"/>
<comment type="caution">
    <text evidence="2">The sequence shown here is derived from an EMBL/GenBank/DDBJ whole genome shotgun (WGS) entry which is preliminary data.</text>
</comment>
<dbReference type="RefSeq" id="WP_238275749.1">
    <property type="nucleotide sequence ID" value="NZ_BPQL01000010.1"/>
</dbReference>
<keyword evidence="3" id="KW-1185">Reference proteome</keyword>
<name>A0ABV2L7H6_9HYPH</name>
<reference evidence="2 3" key="1">
    <citation type="submission" date="2024-06" db="EMBL/GenBank/DDBJ databases">
        <title>Genomic Encyclopedia of Type Strains, Phase IV (KMG-IV): sequencing the most valuable type-strain genomes for metagenomic binning, comparative biology and taxonomic classification.</title>
        <authorList>
            <person name="Goeker M."/>
        </authorList>
    </citation>
    <scope>NUCLEOTIDE SEQUENCE [LARGE SCALE GENOMIC DNA]</scope>
    <source>
        <strain evidence="2 3">DSM 21331</strain>
    </source>
</reference>
<evidence type="ECO:0000256" key="1">
    <source>
        <dbReference type="SAM" id="MobiDB-lite"/>
    </source>
</evidence>
<accession>A0ABV2L7H6</accession>
<protein>
    <submittedName>
        <fullName evidence="2">Asp-tRNA(Asn)/Glu-tRNA(Gln) amidotransferase A subunit family amidase</fullName>
    </submittedName>
</protein>
<organism evidence="2 3">
    <name type="scientific">Methylobacterium goesingense</name>
    <dbReference type="NCBI Taxonomy" id="243690"/>
    <lineage>
        <taxon>Bacteria</taxon>
        <taxon>Pseudomonadati</taxon>
        <taxon>Pseudomonadota</taxon>
        <taxon>Alphaproteobacteria</taxon>
        <taxon>Hyphomicrobiales</taxon>
        <taxon>Methylobacteriaceae</taxon>
        <taxon>Methylobacterium</taxon>
    </lineage>
</organism>
<dbReference type="InterPro" id="IPR036928">
    <property type="entry name" value="AS_sf"/>
</dbReference>
<dbReference type="EMBL" id="JBEPMM010000010">
    <property type="protein sequence ID" value="MET3693797.1"/>
    <property type="molecule type" value="Genomic_DNA"/>
</dbReference>
<gene>
    <name evidence="2" type="ORF">ABID43_003351</name>
</gene>
<sequence length="161" mass="17400">MAVLNRAIAGHDVLVPATRGIEPVDSLPGLTRGGRGLRLVRKPKAERADVSFEMLNAYDVALEHFERLGAEVVEIALPFRFADLMSVQASAVTNAEAYFVNGRLAEDPEAPLGEAVRAQAGPARPRARPPHDQRLVNASRYSRTQSSNESGVIGRMRSDAA</sequence>